<dbReference type="InterPro" id="IPR013427">
    <property type="entry name" value="Haem-bd_dom_put"/>
</dbReference>
<dbReference type="InterPro" id="IPR036909">
    <property type="entry name" value="Cyt_c-like_dom_sf"/>
</dbReference>
<evidence type="ECO:0000256" key="2">
    <source>
        <dbReference type="ARBA" id="ARBA00022723"/>
    </source>
</evidence>
<dbReference type="InterPro" id="IPR009056">
    <property type="entry name" value="Cyt_c-like_dom"/>
</dbReference>
<dbReference type="GO" id="GO:0020037">
    <property type="term" value="F:heme binding"/>
    <property type="evidence" value="ECO:0007669"/>
    <property type="project" value="InterPro"/>
</dbReference>
<comment type="caution">
    <text evidence="6">The sequence shown here is derived from an EMBL/GenBank/DDBJ whole genome shotgun (WGS) entry which is preliminary data.</text>
</comment>
<protein>
    <submittedName>
        <fullName evidence="6">Putative membrane-bound dehydrogenase-like protein</fullName>
    </submittedName>
</protein>
<keyword evidence="1 4" id="KW-0349">Heme</keyword>
<dbReference type="InterPro" id="IPR011989">
    <property type="entry name" value="ARM-like"/>
</dbReference>
<evidence type="ECO:0000256" key="3">
    <source>
        <dbReference type="ARBA" id="ARBA00023004"/>
    </source>
</evidence>
<evidence type="ECO:0000313" key="6">
    <source>
        <dbReference type="EMBL" id="MBB5284296.1"/>
    </source>
</evidence>
<gene>
    <name evidence="6" type="ORF">HNQ92_002439</name>
</gene>
<dbReference type="Pfam" id="PF00034">
    <property type="entry name" value="Cytochrom_C"/>
    <property type="match status" value="1"/>
</dbReference>
<dbReference type="RefSeq" id="WP_184174245.1">
    <property type="nucleotide sequence ID" value="NZ_JACHGF010000003.1"/>
</dbReference>
<dbReference type="Pfam" id="PF23500">
    <property type="entry name" value="DUF7133"/>
    <property type="match status" value="1"/>
</dbReference>
<dbReference type="Pfam" id="PF13646">
    <property type="entry name" value="HEAT_2"/>
    <property type="match status" value="1"/>
</dbReference>
<evidence type="ECO:0000256" key="4">
    <source>
        <dbReference type="PROSITE-ProRule" id="PRU00433"/>
    </source>
</evidence>
<dbReference type="SUPFAM" id="SSF46626">
    <property type="entry name" value="Cytochrome c"/>
    <property type="match status" value="1"/>
</dbReference>
<dbReference type="SUPFAM" id="SSF50952">
    <property type="entry name" value="Soluble quinoprotein glucose dehydrogenase"/>
    <property type="match status" value="1"/>
</dbReference>
<dbReference type="InterPro" id="IPR011042">
    <property type="entry name" value="6-blade_b-propeller_TolB-like"/>
</dbReference>
<keyword evidence="2 4" id="KW-0479">Metal-binding</keyword>
<dbReference type="Gene3D" id="1.25.10.10">
    <property type="entry name" value="Leucine-rich Repeat Variant"/>
    <property type="match status" value="1"/>
</dbReference>
<dbReference type="InterPro" id="IPR011041">
    <property type="entry name" value="Quinoprot_gluc/sorb_DH_b-prop"/>
</dbReference>
<dbReference type="NCBIfam" id="TIGR02603">
    <property type="entry name" value="CxxCH_TIGR02603"/>
    <property type="match status" value="1"/>
</dbReference>
<organism evidence="6 7">
    <name type="scientific">Rhabdobacter roseus</name>
    <dbReference type="NCBI Taxonomy" id="1655419"/>
    <lineage>
        <taxon>Bacteria</taxon>
        <taxon>Pseudomonadati</taxon>
        <taxon>Bacteroidota</taxon>
        <taxon>Cytophagia</taxon>
        <taxon>Cytophagales</taxon>
        <taxon>Cytophagaceae</taxon>
        <taxon>Rhabdobacter</taxon>
    </lineage>
</organism>
<dbReference type="PANTHER" id="PTHR33546:SF1">
    <property type="entry name" value="LARGE, MULTIFUNCTIONAL SECRETED PROTEIN"/>
    <property type="match status" value="1"/>
</dbReference>
<keyword evidence="3 4" id="KW-0408">Iron</keyword>
<name>A0A840TJC4_9BACT</name>
<sequence>MKPSKSTLLAVAGVLAVGLVASYQRTNPSTVRSAGLDSLYAKLSEDDKRSPQYAVAGLTVAEGLEATLFASEPTLTNPTNLDVDHRGRVWVCEAYNYRPAITGNPTHEQGDRILILEDTNGDGKADKTTVFYQGPELNAPLGIWVMGNQAIVSQSPYVWLFTDEDGDDKADKKEIIFQGIKGEQHDHGMHAFVFGPDGKLYFNFGNEGTQLLDGQGKPILDKKGKAIDFKKYRQGMVFRCDPDFKNIEVLGNNFRNNYEVAVDSYGTMWQSDNDDDGNKAVRINYVMEYGNYGFTDEMTGAGWRAGRTNVEDSIPFRHWHLNDPGVVPNLLQTGAGSPTGMVVYEGRLLPGTYWDQMIHCDAGPNVVRSYPVQKKGAGYTATINNLLEGTRDQWFRPSDVCVAPDGSLFVSDWYDPGVGGHQAGDLERGRVFRVAPPNVSYKTPPLSLNTPQAAVEALQNPNLSVRYLAWNALLKMGTSAEPSLAKLFEDQNANPRMRARALWLLSKMGGFNSRYLEAAFRDANPDLRITALRAARQLTDNPIAYVKRLANDTDPHVRRECALALHELPTSEAAGIWASLAQQYDGQDRWYLEALGIGAANNWDQAFKAWLKTAGSTPTGTPAGRDIVWRARTKESVPLLASLASDASVDLKSRLRYFRAFDFNPGGKEKSTALLQMMKGKAADQLEINKLVLRHLDPAFVKQSPVAMASLQKLLDATYDSPEYMELVTRYEPTTENKRLLQLATTKPYEGTGREAGRLLLKQPGGEALLRSAINGSDPAKASAALASIRGVGSKESLALLTQVALDSKYPLALRRDATRAIGGSQSGEDQILAYLKENKFNKDLKDAAVQGVSNAWRRAVRTEAAKYLDADATSSTRKHPPMPELLNVKGDIAKGKVVFSMYCAVCHQVEGDGMDFGPKLSEIGSKLPKEGQYLAIYYPSAGISFGYEGHEVTMKDGSKVVGIIASKTESDLLMKFPGGSTQEYKMTQVKSIKQLDESMMPASLQEAMSTEELTGLVEYLSSLKRKK</sequence>
<dbReference type="Proteomes" id="UP000557307">
    <property type="component" value="Unassembled WGS sequence"/>
</dbReference>
<dbReference type="EMBL" id="JACHGF010000003">
    <property type="protein sequence ID" value="MBB5284296.1"/>
    <property type="molecule type" value="Genomic_DNA"/>
</dbReference>
<dbReference type="Gene3D" id="2.120.10.30">
    <property type="entry name" value="TolB, C-terminal domain"/>
    <property type="match status" value="1"/>
</dbReference>
<dbReference type="AlphaFoldDB" id="A0A840TJC4"/>
<evidence type="ECO:0000259" key="5">
    <source>
        <dbReference type="PROSITE" id="PS51007"/>
    </source>
</evidence>
<proteinExistence type="predicted"/>
<dbReference type="InterPro" id="IPR055557">
    <property type="entry name" value="DUF7133"/>
</dbReference>
<evidence type="ECO:0000256" key="1">
    <source>
        <dbReference type="ARBA" id="ARBA00022617"/>
    </source>
</evidence>
<dbReference type="NCBIfam" id="TIGR02604">
    <property type="entry name" value="Piru_Ver_Nterm"/>
    <property type="match status" value="1"/>
</dbReference>
<reference evidence="6 7" key="1">
    <citation type="submission" date="2020-08" db="EMBL/GenBank/DDBJ databases">
        <title>Genomic Encyclopedia of Type Strains, Phase IV (KMG-IV): sequencing the most valuable type-strain genomes for metagenomic binning, comparative biology and taxonomic classification.</title>
        <authorList>
            <person name="Goeker M."/>
        </authorList>
    </citation>
    <scope>NUCLEOTIDE SEQUENCE [LARGE SCALE GENOMIC DNA]</scope>
    <source>
        <strain evidence="6 7">DSM 105074</strain>
    </source>
</reference>
<dbReference type="GO" id="GO:0046872">
    <property type="term" value="F:metal ion binding"/>
    <property type="evidence" value="ECO:0007669"/>
    <property type="project" value="UniProtKB-KW"/>
</dbReference>
<accession>A0A840TJC4</accession>
<evidence type="ECO:0000313" key="7">
    <source>
        <dbReference type="Proteomes" id="UP000557307"/>
    </source>
</evidence>
<dbReference type="PANTHER" id="PTHR33546">
    <property type="entry name" value="LARGE, MULTIFUNCTIONAL SECRETED PROTEIN-RELATED"/>
    <property type="match status" value="1"/>
</dbReference>
<dbReference type="InterPro" id="IPR016024">
    <property type="entry name" value="ARM-type_fold"/>
</dbReference>
<dbReference type="PROSITE" id="PS51007">
    <property type="entry name" value="CYTC"/>
    <property type="match status" value="1"/>
</dbReference>
<feature type="domain" description="Cytochrome c" evidence="5">
    <location>
        <begin position="891"/>
        <end position="1025"/>
    </location>
</feature>
<keyword evidence="7" id="KW-1185">Reference proteome</keyword>
<dbReference type="InterPro" id="IPR013428">
    <property type="entry name" value="Membrane-bound_put_N"/>
</dbReference>
<dbReference type="GO" id="GO:0009055">
    <property type="term" value="F:electron transfer activity"/>
    <property type="evidence" value="ECO:0007669"/>
    <property type="project" value="InterPro"/>
</dbReference>
<dbReference type="SUPFAM" id="SSF48371">
    <property type="entry name" value="ARM repeat"/>
    <property type="match status" value="1"/>
</dbReference>
<dbReference type="Gene3D" id="1.10.760.10">
    <property type="entry name" value="Cytochrome c-like domain"/>
    <property type="match status" value="1"/>
</dbReference>